<accession>A0AAJ1EIL2</accession>
<dbReference type="AlphaFoldDB" id="A0AAJ1EIL2"/>
<evidence type="ECO:0000313" key="1">
    <source>
        <dbReference type="EMBL" id="MBY5630324.1"/>
    </source>
</evidence>
<dbReference type="RefSeq" id="WP_222261454.1">
    <property type="nucleotide sequence ID" value="NZ_JAAXEB010000011.1"/>
</dbReference>
<proteinExistence type="predicted"/>
<organism evidence="1 2">
    <name type="scientific">Rhizobium leguminosarum</name>
    <dbReference type="NCBI Taxonomy" id="384"/>
    <lineage>
        <taxon>Bacteria</taxon>
        <taxon>Pseudomonadati</taxon>
        <taxon>Pseudomonadota</taxon>
        <taxon>Alphaproteobacteria</taxon>
        <taxon>Hyphomicrobiales</taxon>
        <taxon>Rhizobiaceae</taxon>
        <taxon>Rhizobium/Agrobacterium group</taxon>
        <taxon>Rhizobium</taxon>
    </lineage>
</organism>
<gene>
    <name evidence="1" type="ORF">HFO42_19750</name>
</gene>
<sequence length="136" mass="15140">MDAEREFELACELRFTAPCKPTPTFYIDPNQFKGDEAFADGVDVPMECESTARGIAFRLARLTGENVSIDVRCEGEDDDIIIVNPKSMVAQMEPAQLSFLIELVPEPPKQPTVWERLAAGLRADELPPVTRRCRAG</sequence>
<dbReference type="EMBL" id="JAAXEP010000010">
    <property type="protein sequence ID" value="MBY5630324.1"/>
    <property type="molecule type" value="Genomic_DNA"/>
</dbReference>
<name>A0AAJ1EIL2_RHILE</name>
<reference evidence="1" key="1">
    <citation type="submission" date="2020-04" db="EMBL/GenBank/DDBJ databases">
        <title>Global-level population genomics supports evidence of horizontal gene transfer on evolution of Rhizobia in Lentils.</title>
        <authorList>
            <person name="Gai Y."/>
            <person name="Cook D."/>
            <person name="Riely B."/>
        </authorList>
    </citation>
    <scope>NUCLEOTIDE SEQUENCE</scope>
    <source>
        <strain evidence="1">Derici101B</strain>
    </source>
</reference>
<protein>
    <submittedName>
        <fullName evidence="1">Uncharacterized protein</fullName>
    </submittedName>
</protein>
<comment type="caution">
    <text evidence="1">The sequence shown here is derived from an EMBL/GenBank/DDBJ whole genome shotgun (WGS) entry which is preliminary data.</text>
</comment>
<evidence type="ECO:0000313" key="2">
    <source>
        <dbReference type="Proteomes" id="UP000825699"/>
    </source>
</evidence>
<dbReference type="Proteomes" id="UP000825699">
    <property type="component" value="Unassembled WGS sequence"/>
</dbReference>